<dbReference type="InterPro" id="IPR041577">
    <property type="entry name" value="RT_RNaseH_2"/>
</dbReference>
<dbReference type="InterPro" id="IPR043502">
    <property type="entry name" value="DNA/RNA_pol_sf"/>
</dbReference>
<dbReference type="InterPro" id="IPR000477">
    <property type="entry name" value="RT_dom"/>
</dbReference>
<gene>
    <name evidence="1" type="ORF">PACLA_8A058578</name>
</gene>
<dbReference type="Proteomes" id="UP001152795">
    <property type="component" value="Unassembled WGS sequence"/>
</dbReference>
<dbReference type="InterPro" id="IPR043128">
    <property type="entry name" value="Rev_trsase/Diguanyl_cyclase"/>
</dbReference>
<evidence type="ECO:0000313" key="1">
    <source>
        <dbReference type="EMBL" id="CAB4004092.1"/>
    </source>
</evidence>
<protein>
    <submittedName>
        <fullName evidence="1">Uncharacterized protein</fullName>
    </submittedName>
</protein>
<sequence length="180" mass="20225">MDEVTRGLDFVYVYIDDILIASTNALEHEVHLQLLFDRFRQYGVVINPAKSVFGVSSLEFLGHNVTAHGIQPLDSKVKAIRDFPLPTLLTKLREFLGLKIKNALADFTLLSHPKSDAELCLMTDASDVAVGAVLQQRVNNVWQPLGFFSKRLQPAENPVQHLWTRTPRSVPFYPPLPPPP</sequence>
<evidence type="ECO:0000313" key="2">
    <source>
        <dbReference type="Proteomes" id="UP001152795"/>
    </source>
</evidence>
<dbReference type="PANTHER" id="PTHR33064:SF37">
    <property type="entry name" value="RIBONUCLEASE H"/>
    <property type="match status" value="1"/>
</dbReference>
<keyword evidence="2" id="KW-1185">Reference proteome</keyword>
<dbReference type="OrthoDB" id="41323at2759"/>
<proteinExistence type="predicted"/>
<dbReference type="PANTHER" id="PTHR33064">
    <property type="entry name" value="POL PROTEIN"/>
    <property type="match status" value="1"/>
</dbReference>
<dbReference type="InterPro" id="IPR051320">
    <property type="entry name" value="Viral_Replic_Matur_Polypro"/>
</dbReference>
<dbReference type="EMBL" id="CACRXK020004807">
    <property type="protein sequence ID" value="CAB4004092.1"/>
    <property type="molecule type" value="Genomic_DNA"/>
</dbReference>
<dbReference type="Gene3D" id="3.30.70.270">
    <property type="match status" value="1"/>
</dbReference>
<dbReference type="PROSITE" id="PS50878">
    <property type="entry name" value="RT_POL"/>
    <property type="match status" value="1"/>
</dbReference>
<dbReference type="Pfam" id="PF17919">
    <property type="entry name" value="RT_RNaseH_2"/>
    <property type="match status" value="1"/>
</dbReference>
<name>A0A6S7IDL3_PARCT</name>
<organism evidence="1 2">
    <name type="scientific">Paramuricea clavata</name>
    <name type="common">Red gorgonian</name>
    <name type="synonym">Violescent sea-whip</name>
    <dbReference type="NCBI Taxonomy" id="317549"/>
    <lineage>
        <taxon>Eukaryota</taxon>
        <taxon>Metazoa</taxon>
        <taxon>Cnidaria</taxon>
        <taxon>Anthozoa</taxon>
        <taxon>Octocorallia</taxon>
        <taxon>Malacalcyonacea</taxon>
        <taxon>Plexauridae</taxon>
        <taxon>Paramuricea</taxon>
    </lineage>
</organism>
<accession>A0A6S7IDL3</accession>
<comment type="caution">
    <text evidence="1">The sequence shown here is derived from an EMBL/GenBank/DDBJ whole genome shotgun (WGS) entry which is preliminary data.</text>
</comment>
<dbReference type="Pfam" id="PF00078">
    <property type="entry name" value="RVT_1"/>
    <property type="match status" value="1"/>
</dbReference>
<reference evidence="1" key="1">
    <citation type="submission" date="2020-04" db="EMBL/GenBank/DDBJ databases">
        <authorList>
            <person name="Alioto T."/>
            <person name="Alioto T."/>
            <person name="Gomez Garrido J."/>
        </authorList>
    </citation>
    <scope>NUCLEOTIDE SEQUENCE</scope>
    <source>
        <strain evidence="1">A484AB</strain>
    </source>
</reference>
<dbReference type="AlphaFoldDB" id="A0A6S7IDL3"/>
<dbReference type="SUPFAM" id="SSF56672">
    <property type="entry name" value="DNA/RNA polymerases"/>
    <property type="match status" value="1"/>
</dbReference>